<keyword evidence="2" id="KW-1185">Reference proteome</keyword>
<organism evidence="1 2">
    <name type="scientific">Cohnella boryungensis</name>
    <dbReference type="NCBI Taxonomy" id="768479"/>
    <lineage>
        <taxon>Bacteria</taxon>
        <taxon>Bacillati</taxon>
        <taxon>Bacillota</taxon>
        <taxon>Bacilli</taxon>
        <taxon>Bacillales</taxon>
        <taxon>Paenibacillaceae</taxon>
        <taxon>Cohnella</taxon>
    </lineage>
</organism>
<proteinExistence type="predicted"/>
<name>A0ABV8S5W9_9BACL</name>
<accession>A0ABV8S5W9</accession>
<reference evidence="2" key="1">
    <citation type="journal article" date="2019" name="Int. J. Syst. Evol. Microbiol.">
        <title>The Global Catalogue of Microorganisms (GCM) 10K type strain sequencing project: providing services to taxonomists for standard genome sequencing and annotation.</title>
        <authorList>
            <consortium name="The Broad Institute Genomics Platform"/>
            <consortium name="The Broad Institute Genome Sequencing Center for Infectious Disease"/>
            <person name="Wu L."/>
            <person name="Ma J."/>
        </authorList>
    </citation>
    <scope>NUCLEOTIDE SEQUENCE [LARGE SCALE GENOMIC DNA]</scope>
    <source>
        <strain evidence="2">CGMCC 4.1641</strain>
    </source>
</reference>
<gene>
    <name evidence="1" type="ORF">ACFO1S_05610</name>
</gene>
<evidence type="ECO:0000313" key="2">
    <source>
        <dbReference type="Proteomes" id="UP001595755"/>
    </source>
</evidence>
<protein>
    <submittedName>
        <fullName evidence="1">CIA30 family protein</fullName>
    </submittedName>
</protein>
<sequence>MQVSLLNARMSHSEDTGYVGIVQFEVAGHKQPYEVTIQSDNCRNNWSYALNFSSQSGSEEEIQAVDERLEEDDAFFEQFVAAAKAALEPTT</sequence>
<comment type="caution">
    <text evidence="1">The sequence shown here is derived from an EMBL/GenBank/DDBJ whole genome shotgun (WGS) entry which is preliminary data.</text>
</comment>
<dbReference type="RefSeq" id="WP_204603220.1">
    <property type="nucleotide sequence ID" value="NZ_JBHSED010000005.1"/>
</dbReference>
<evidence type="ECO:0000313" key="1">
    <source>
        <dbReference type="EMBL" id="MFC4302921.1"/>
    </source>
</evidence>
<dbReference type="Proteomes" id="UP001595755">
    <property type="component" value="Unassembled WGS sequence"/>
</dbReference>
<dbReference type="EMBL" id="JBHSED010000005">
    <property type="protein sequence ID" value="MFC4302921.1"/>
    <property type="molecule type" value="Genomic_DNA"/>
</dbReference>